<reference evidence="14 15" key="1">
    <citation type="journal article" date="2015" name="Genome Announc.">
        <title>Expanding the biotechnology potential of lactobacilli through comparative genomics of 213 strains and associated genera.</title>
        <authorList>
            <person name="Sun Z."/>
            <person name="Harris H.M."/>
            <person name="McCann A."/>
            <person name="Guo C."/>
            <person name="Argimon S."/>
            <person name="Zhang W."/>
            <person name="Yang X."/>
            <person name="Jeffery I.B."/>
            <person name="Cooney J.C."/>
            <person name="Kagawa T.F."/>
            <person name="Liu W."/>
            <person name="Song Y."/>
            <person name="Salvetti E."/>
            <person name="Wrobel A."/>
            <person name="Rasinkangas P."/>
            <person name="Parkhill J."/>
            <person name="Rea M.C."/>
            <person name="O'Sullivan O."/>
            <person name="Ritari J."/>
            <person name="Douillard F.P."/>
            <person name="Paul Ross R."/>
            <person name="Yang R."/>
            <person name="Briner A.E."/>
            <person name="Felis G.E."/>
            <person name="de Vos W.M."/>
            <person name="Barrangou R."/>
            <person name="Klaenhammer T.R."/>
            <person name="Caufield P.W."/>
            <person name="Cui Y."/>
            <person name="Zhang H."/>
            <person name="O'Toole P.W."/>
        </authorList>
    </citation>
    <scope>NUCLEOTIDE SEQUENCE [LARGE SCALE GENOMIC DNA]</scope>
    <source>
        <strain evidence="14 15">DSM 21376</strain>
    </source>
</reference>
<dbReference type="GO" id="GO:0005886">
    <property type="term" value="C:plasma membrane"/>
    <property type="evidence" value="ECO:0007669"/>
    <property type="project" value="UniProtKB-SubCell"/>
</dbReference>
<keyword evidence="8 14" id="KW-0418">Kinase</keyword>
<dbReference type="InterPro" id="IPR050351">
    <property type="entry name" value="BphY/WalK/GraS-like"/>
</dbReference>
<evidence type="ECO:0000256" key="3">
    <source>
        <dbReference type="ARBA" id="ARBA00012438"/>
    </source>
</evidence>
<keyword evidence="6" id="KW-0808">Transferase</keyword>
<comment type="catalytic activity">
    <reaction evidence="1">
        <text>ATP + protein L-histidine = ADP + protein N-phospho-L-histidine.</text>
        <dbReference type="EC" id="2.7.13.3"/>
    </reaction>
</comment>
<dbReference type="PROSITE" id="PS50109">
    <property type="entry name" value="HIS_KIN"/>
    <property type="match status" value="1"/>
</dbReference>
<evidence type="ECO:0000256" key="8">
    <source>
        <dbReference type="ARBA" id="ARBA00022777"/>
    </source>
</evidence>
<dbReference type="InterPro" id="IPR004358">
    <property type="entry name" value="Sig_transdc_His_kin-like_C"/>
</dbReference>
<dbReference type="InterPro" id="IPR036097">
    <property type="entry name" value="HisK_dim/P_sf"/>
</dbReference>
<proteinExistence type="predicted"/>
<keyword evidence="15" id="KW-1185">Reference proteome</keyword>
<evidence type="ECO:0000256" key="5">
    <source>
        <dbReference type="ARBA" id="ARBA00022553"/>
    </source>
</evidence>
<feature type="transmembrane region" description="Helical" evidence="12">
    <location>
        <begin position="21"/>
        <end position="42"/>
    </location>
</feature>
<name>A0A023CW15_9LACO</name>
<dbReference type="Gene3D" id="3.30.565.10">
    <property type="entry name" value="Histidine kinase-like ATPase, C-terminal domain"/>
    <property type="match status" value="1"/>
</dbReference>
<dbReference type="InterPro" id="IPR005467">
    <property type="entry name" value="His_kinase_dom"/>
</dbReference>
<evidence type="ECO:0000256" key="9">
    <source>
        <dbReference type="ARBA" id="ARBA00022989"/>
    </source>
</evidence>
<accession>A0A023CW15</accession>
<dbReference type="OrthoDB" id="9780487at2"/>
<dbReference type="PANTHER" id="PTHR45453:SF2">
    <property type="entry name" value="HISTIDINE KINASE"/>
    <property type="match status" value="1"/>
</dbReference>
<sequence length="331" mass="38556">MNGKNTSKMIVNSILAKWPILILYAGLMAFLFFLCILYNIKIMLIVDLIRFTLIPFFLFLAYRVYHEEKLLRSLNKAHSQGQMLTIKPHGLTEKAFIEFFNRLQQQRIQYERENEEKFKKNRDYLVMWSHEVKTPLTALKLLAENENEVASIDVQQQIALAYHQLDMILTYERLADFNQDLVFKWYSMKEIVEMVIKKCAVFFIKKQITPHIKIPPVQVLTDAKWVSFILTQLLMNALKYSHEDTFIEIKWLSNRLEVNDKGIGINASDLPRVFEPGFTGENGRRQNSATGMGLYVAYQISEALNLKLDIKSQLGVGTSTLLIFPQKNIKH</sequence>
<dbReference type="RefSeq" id="WP_034987208.1">
    <property type="nucleotide sequence ID" value="NZ_AYZF01000017.1"/>
</dbReference>
<dbReference type="AlphaFoldDB" id="A0A023CW15"/>
<dbReference type="eggNOG" id="COG2205">
    <property type="taxonomic scope" value="Bacteria"/>
</dbReference>
<comment type="subcellular location">
    <subcellularLocation>
        <location evidence="2">Cell membrane</location>
        <topology evidence="2">Multi-pass membrane protein</topology>
    </subcellularLocation>
</comment>
<evidence type="ECO:0000256" key="11">
    <source>
        <dbReference type="ARBA" id="ARBA00023136"/>
    </source>
</evidence>
<evidence type="ECO:0000256" key="4">
    <source>
        <dbReference type="ARBA" id="ARBA00022475"/>
    </source>
</evidence>
<keyword evidence="5" id="KW-0597">Phosphoprotein</keyword>
<keyword evidence="7 12" id="KW-0812">Transmembrane</keyword>
<feature type="domain" description="Histidine kinase" evidence="13">
    <location>
        <begin position="127"/>
        <end position="328"/>
    </location>
</feature>
<dbReference type="PANTHER" id="PTHR45453">
    <property type="entry name" value="PHOSPHATE REGULON SENSOR PROTEIN PHOR"/>
    <property type="match status" value="1"/>
</dbReference>
<dbReference type="InterPro" id="IPR003594">
    <property type="entry name" value="HATPase_dom"/>
</dbReference>
<keyword evidence="10" id="KW-0902">Two-component regulatory system</keyword>
<dbReference type="GO" id="GO:0016036">
    <property type="term" value="P:cellular response to phosphate starvation"/>
    <property type="evidence" value="ECO:0007669"/>
    <property type="project" value="TreeGrafter"/>
</dbReference>
<comment type="caution">
    <text evidence="14">The sequence shown here is derived from an EMBL/GenBank/DDBJ whole genome shotgun (WGS) entry which is preliminary data.</text>
</comment>
<dbReference type="GO" id="GO:0000155">
    <property type="term" value="F:phosphorelay sensor kinase activity"/>
    <property type="evidence" value="ECO:0007669"/>
    <property type="project" value="InterPro"/>
</dbReference>
<dbReference type="InterPro" id="IPR036890">
    <property type="entry name" value="HATPase_C_sf"/>
</dbReference>
<dbReference type="GO" id="GO:0004721">
    <property type="term" value="F:phosphoprotein phosphatase activity"/>
    <property type="evidence" value="ECO:0007669"/>
    <property type="project" value="TreeGrafter"/>
</dbReference>
<evidence type="ECO:0000256" key="7">
    <source>
        <dbReference type="ARBA" id="ARBA00022692"/>
    </source>
</evidence>
<evidence type="ECO:0000256" key="10">
    <source>
        <dbReference type="ARBA" id="ARBA00023012"/>
    </source>
</evidence>
<dbReference type="PRINTS" id="PR00344">
    <property type="entry name" value="BCTRLSENSOR"/>
</dbReference>
<dbReference type="STRING" id="1423806.FD15_GL002178"/>
<dbReference type="Proteomes" id="UP000050961">
    <property type="component" value="Unassembled WGS sequence"/>
</dbReference>
<gene>
    <name evidence="14" type="ORF">FD15_GL002178</name>
</gene>
<evidence type="ECO:0000256" key="2">
    <source>
        <dbReference type="ARBA" id="ARBA00004651"/>
    </source>
</evidence>
<evidence type="ECO:0000313" key="14">
    <source>
        <dbReference type="EMBL" id="KRN05615.1"/>
    </source>
</evidence>
<feature type="transmembrane region" description="Helical" evidence="12">
    <location>
        <begin position="48"/>
        <end position="65"/>
    </location>
</feature>
<dbReference type="SMART" id="SM00387">
    <property type="entry name" value="HATPase_c"/>
    <property type="match status" value="1"/>
</dbReference>
<dbReference type="EMBL" id="AYZF01000017">
    <property type="protein sequence ID" value="KRN05615.1"/>
    <property type="molecule type" value="Genomic_DNA"/>
</dbReference>
<dbReference type="PATRIC" id="fig|1423806.3.peg.2224"/>
<evidence type="ECO:0000256" key="1">
    <source>
        <dbReference type="ARBA" id="ARBA00000085"/>
    </source>
</evidence>
<dbReference type="CDD" id="cd00082">
    <property type="entry name" value="HisKA"/>
    <property type="match status" value="1"/>
</dbReference>
<dbReference type="InterPro" id="IPR003661">
    <property type="entry name" value="HisK_dim/P_dom"/>
</dbReference>
<dbReference type="Pfam" id="PF02518">
    <property type="entry name" value="HATPase_c"/>
    <property type="match status" value="1"/>
</dbReference>
<keyword evidence="9 12" id="KW-1133">Transmembrane helix</keyword>
<dbReference type="SUPFAM" id="SSF47384">
    <property type="entry name" value="Homodimeric domain of signal transducing histidine kinase"/>
    <property type="match status" value="1"/>
</dbReference>
<keyword evidence="4" id="KW-1003">Cell membrane</keyword>
<dbReference type="EC" id="2.7.13.3" evidence="3"/>
<evidence type="ECO:0000256" key="12">
    <source>
        <dbReference type="SAM" id="Phobius"/>
    </source>
</evidence>
<evidence type="ECO:0000256" key="6">
    <source>
        <dbReference type="ARBA" id="ARBA00022679"/>
    </source>
</evidence>
<protein>
    <recommendedName>
        <fullName evidence="3">histidine kinase</fullName>
        <ecNumber evidence="3">2.7.13.3</ecNumber>
    </recommendedName>
</protein>
<evidence type="ECO:0000313" key="15">
    <source>
        <dbReference type="Proteomes" id="UP000050961"/>
    </source>
</evidence>
<organism evidence="14 15">
    <name type="scientific">Liquorilactobacillus sucicola DSM 21376 = JCM 15457</name>
    <dbReference type="NCBI Taxonomy" id="1423806"/>
    <lineage>
        <taxon>Bacteria</taxon>
        <taxon>Bacillati</taxon>
        <taxon>Bacillota</taxon>
        <taxon>Bacilli</taxon>
        <taxon>Lactobacillales</taxon>
        <taxon>Lactobacillaceae</taxon>
        <taxon>Liquorilactobacillus</taxon>
    </lineage>
</organism>
<evidence type="ECO:0000259" key="13">
    <source>
        <dbReference type="PROSITE" id="PS50109"/>
    </source>
</evidence>
<keyword evidence="11 12" id="KW-0472">Membrane</keyword>
<dbReference type="SUPFAM" id="SSF55874">
    <property type="entry name" value="ATPase domain of HSP90 chaperone/DNA topoisomerase II/histidine kinase"/>
    <property type="match status" value="1"/>
</dbReference>